<proteinExistence type="predicted"/>
<keyword evidence="5" id="KW-0472">Membrane</keyword>
<evidence type="ECO:0000256" key="1">
    <source>
        <dbReference type="ARBA" id="ARBA00004651"/>
    </source>
</evidence>
<dbReference type="AlphaFoldDB" id="A0A562WQE9"/>
<keyword evidence="4" id="KW-1133">Transmembrane helix</keyword>
<evidence type="ECO:0000313" key="8">
    <source>
        <dbReference type="EMBL" id="TWJ32458.1"/>
    </source>
</evidence>
<feature type="domain" description="Single Cache" evidence="7">
    <location>
        <begin position="163"/>
        <end position="242"/>
    </location>
</feature>
<name>A0A562WQE9_9BACT</name>
<evidence type="ECO:0000256" key="4">
    <source>
        <dbReference type="ARBA" id="ARBA00022989"/>
    </source>
</evidence>
<gene>
    <name evidence="8" type="ORF">JN12_00898</name>
</gene>
<evidence type="ECO:0000256" key="2">
    <source>
        <dbReference type="ARBA" id="ARBA00022475"/>
    </source>
</evidence>
<accession>A0A562WQE9</accession>
<dbReference type="RefSeq" id="WP_211360501.1">
    <property type="nucleotide sequence ID" value="NZ_VLLN01000004.1"/>
</dbReference>
<dbReference type="InterPro" id="IPR033480">
    <property type="entry name" value="sCache_2"/>
</dbReference>
<organism evidence="8 9">
    <name type="scientific">Geobacter argillaceus</name>
    <dbReference type="NCBI Taxonomy" id="345631"/>
    <lineage>
        <taxon>Bacteria</taxon>
        <taxon>Pseudomonadati</taxon>
        <taxon>Thermodesulfobacteriota</taxon>
        <taxon>Desulfuromonadia</taxon>
        <taxon>Geobacterales</taxon>
        <taxon>Geobacteraceae</taxon>
        <taxon>Geobacter</taxon>
    </lineage>
</organism>
<dbReference type="Pfam" id="PF08269">
    <property type="entry name" value="dCache_2"/>
    <property type="match status" value="1"/>
</dbReference>
<comment type="caution">
    <text evidence="8">The sequence shown here is derived from an EMBL/GenBank/DDBJ whole genome shotgun (WGS) entry which is preliminary data.</text>
</comment>
<keyword evidence="9" id="KW-1185">Reference proteome</keyword>
<reference evidence="8 9" key="1">
    <citation type="submission" date="2019-07" db="EMBL/GenBank/DDBJ databases">
        <title>Genomic Encyclopedia of Archaeal and Bacterial Type Strains, Phase II (KMG-II): from individual species to whole genera.</title>
        <authorList>
            <person name="Goeker M."/>
        </authorList>
    </citation>
    <scope>NUCLEOTIDE SEQUENCE [LARGE SCALE GENOMIC DNA]</scope>
    <source>
        <strain evidence="8 9">ATCC BAA-1139</strain>
    </source>
</reference>
<keyword evidence="3" id="KW-0812">Transmembrane</keyword>
<sequence length="290" mass="32091">MLRAIILYSTLIFLLMAPALHAAEKAVAPAKETVESSDAKRAQALLARAVDYYKGNKDRALAAFSRAGEFINGDLYVYVVGTNGQMLASGGSSSALIGRDISDLRDATGKAFIREMIDTAKTTGAGTVEYRWLNRSDRKIERKVVNYQKVDDRIIAVGFYIPRASQEQAKTLLDQASNAITIDQTSAYTAFNDLNGKFIQDDLYVFVIDLKDSKFRAHGATPRLVGTDALDLKDPTGMTLLKKMIANAKPSGYGKLEYHWRNPVTEKVEKKTTFLRKVNNVIVGVGYYTR</sequence>
<evidence type="ECO:0000256" key="5">
    <source>
        <dbReference type="ARBA" id="ARBA00023136"/>
    </source>
</evidence>
<evidence type="ECO:0000256" key="6">
    <source>
        <dbReference type="SAM" id="SignalP"/>
    </source>
</evidence>
<keyword evidence="6" id="KW-0732">Signal</keyword>
<comment type="subcellular location">
    <subcellularLocation>
        <location evidence="1">Cell membrane</location>
        <topology evidence="1">Multi-pass membrane protein</topology>
    </subcellularLocation>
</comment>
<evidence type="ECO:0000259" key="7">
    <source>
        <dbReference type="SMART" id="SM01049"/>
    </source>
</evidence>
<dbReference type="EMBL" id="VLLN01000004">
    <property type="protein sequence ID" value="TWJ32458.1"/>
    <property type="molecule type" value="Genomic_DNA"/>
</dbReference>
<evidence type="ECO:0000313" key="9">
    <source>
        <dbReference type="Proteomes" id="UP000319449"/>
    </source>
</evidence>
<dbReference type="SMART" id="SM01049">
    <property type="entry name" value="Cache_2"/>
    <property type="match status" value="2"/>
</dbReference>
<keyword evidence="2" id="KW-1003">Cell membrane</keyword>
<evidence type="ECO:0000256" key="3">
    <source>
        <dbReference type="ARBA" id="ARBA00022692"/>
    </source>
</evidence>
<dbReference type="GO" id="GO:0005886">
    <property type="term" value="C:plasma membrane"/>
    <property type="evidence" value="ECO:0007669"/>
    <property type="project" value="UniProtKB-SubCell"/>
</dbReference>
<protein>
    <submittedName>
        <fullName evidence="8">Cytochrome c</fullName>
    </submittedName>
</protein>
<dbReference type="InterPro" id="IPR004010">
    <property type="entry name" value="Double_Cache_2"/>
</dbReference>
<dbReference type="Proteomes" id="UP000319449">
    <property type="component" value="Unassembled WGS sequence"/>
</dbReference>
<feature type="domain" description="Single Cache" evidence="7">
    <location>
        <begin position="31"/>
        <end position="114"/>
    </location>
</feature>
<dbReference type="Gene3D" id="3.30.450.20">
    <property type="entry name" value="PAS domain"/>
    <property type="match status" value="2"/>
</dbReference>
<feature type="chain" id="PRO_5022064659" evidence="6">
    <location>
        <begin position="23"/>
        <end position="290"/>
    </location>
</feature>
<feature type="signal peptide" evidence="6">
    <location>
        <begin position="1"/>
        <end position="22"/>
    </location>
</feature>